<comment type="caution">
    <text evidence="1">The sequence shown here is derived from an EMBL/GenBank/DDBJ whole genome shotgun (WGS) entry which is preliminary data.</text>
</comment>
<name>A0A9Q0KMA9_9MAGN</name>
<reference evidence="1" key="1">
    <citation type="journal article" date="2023" name="Plant J.">
        <title>The genome of the king protea, Protea cynaroides.</title>
        <authorList>
            <person name="Chang J."/>
            <person name="Duong T.A."/>
            <person name="Schoeman C."/>
            <person name="Ma X."/>
            <person name="Roodt D."/>
            <person name="Barker N."/>
            <person name="Li Z."/>
            <person name="Van de Peer Y."/>
            <person name="Mizrachi E."/>
        </authorList>
    </citation>
    <scope>NUCLEOTIDE SEQUENCE</scope>
    <source>
        <tissue evidence="1">Young leaves</tissue>
    </source>
</reference>
<dbReference type="OrthoDB" id="1720310at2759"/>
<evidence type="ECO:0000313" key="2">
    <source>
        <dbReference type="Proteomes" id="UP001141806"/>
    </source>
</evidence>
<sequence length="217" mass="23743">MSNNICIRGSNIELPIVGIRGQSAHIDYSTALETVSRLNVGGNSISTRDDTGMFREWSNDDDYIAQGYGQTNLAPDFKIRYTKETPAYVAPENVYLAARHMSHTKGINLNFNLTWLFSVDSGFNYLTAEAEADIIYFSSGNGIPVFRDYFVTALQGGILAGKQNILVALHPNGDSETWYSDAILNGLELFKLSDAYGNLAGPNPELPAQPSLPLAKP</sequence>
<dbReference type="AlphaFoldDB" id="A0A9Q0KMA9"/>
<dbReference type="PANTHER" id="PTHR34590">
    <property type="entry name" value="OS03G0124300 PROTEIN-RELATED"/>
    <property type="match status" value="1"/>
</dbReference>
<organism evidence="1 2">
    <name type="scientific">Protea cynaroides</name>
    <dbReference type="NCBI Taxonomy" id="273540"/>
    <lineage>
        <taxon>Eukaryota</taxon>
        <taxon>Viridiplantae</taxon>
        <taxon>Streptophyta</taxon>
        <taxon>Embryophyta</taxon>
        <taxon>Tracheophyta</taxon>
        <taxon>Spermatophyta</taxon>
        <taxon>Magnoliopsida</taxon>
        <taxon>Proteales</taxon>
        <taxon>Proteaceae</taxon>
        <taxon>Protea</taxon>
    </lineage>
</organism>
<dbReference type="Proteomes" id="UP001141806">
    <property type="component" value="Unassembled WGS sequence"/>
</dbReference>
<dbReference type="PANTHER" id="PTHR34590:SF5">
    <property type="entry name" value="OS04G0586500 PROTEIN"/>
    <property type="match status" value="1"/>
</dbReference>
<protein>
    <submittedName>
        <fullName evidence="1">Uncharacterized protein</fullName>
    </submittedName>
</protein>
<proteinExistence type="predicted"/>
<gene>
    <name evidence="1" type="ORF">NE237_006274</name>
</gene>
<accession>A0A9Q0KMA9</accession>
<dbReference type="InterPro" id="IPR045272">
    <property type="entry name" value="ANXUR1/2-like"/>
</dbReference>
<dbReference type="EMBL" id="JAMYWD010000004">
    <property type="protein sequence ID" value="KAJ4973100.1"/>
    <property type="molecule type" value="Genomic_DNA"/>
</dbReference>
<dbReference type="Gene3D" id="2.60.120.430">
    <property type="entry name" value="Galactose-binding lectin"/>
    <property type="match status" value="1"/>
</dbReference>
<dbReference type="GO" id="GO:0004714">
    <property type="term" value="F:transmembrane receptor protein tyrosine kinase activity"/>
    <property type="evidence" value="ECO:0007669"/>
    <property type="project" value="InterPro"/>
</dbReference>
<evidence type="ECO:0000313" key="1">
    <source>
        <dbReference type="EMBL" id="KAJ4973100.1"/>
    </source>
</evidence>
<keyword evidence="2" id="KW-1185">Reference proteome</keyword>